<dbReference type="SMART" id="SM00342">
    <property type="entry name" value="HTH_ARAC"/>
    <property type="match status" value="1"/>
</dbReference>
<keyword evidence="3" id="KW-0804">Transcription</keyword>
<evidence type="ECO:0000313" key="5">
    <source>
        <dbReference type="EMBL" id="TFY99768.1"/>
    </source>
</evidence>
<dbReference type="Pfam" id="PF12833">
    <property type="entry name" value="HTH_18"/>
    <property type="match status" value="1"/>
</dbReference>
<dbReference type="Gene3D" id="1.10.10.60">
    <property type="entry name" value="Homeodomain-like"/>
    <property type="match status" value="2"/>
</dbReference>
<evidence type="ECO:0000313" key="6">
    <source>
        <dbReference type="Proteomes" id="UP000297564"/>
    </source>
</evidence>
<protein>
    <submittedName>
        <fullName evidence="5">AraC family transcriptional regulator</fullName>
    </submittedName>
</protein>
<sequence length="292" mass="32670">MSSAVKIFQGRFGRVALLDMDAPLVGHAHHHCHILIKAGGADSAFRVRGERAPLTDESAVVVNAWEHHAYEHDAPPGQHTLILALYIEPSWLAEIQRSLALSAHPRFFPHKSVHLSAATRKMAEEFVLELWWDDEVSPGRLEGLLFDLIIAVVESYTGWRDLASLLRSKPPVAIDPRVRQAIALMRRDVARELDMDSVAAATGLSRAQFFHLFQRDTQVTPLVYANVLRFEAAVERLTLSQEPVAEISEHLGFSAPGHFSRFFRAHLGITPTDYRRKVNLFEPPAGQASELI</sequence>
<keyword evidence="2" id="KW-0238">DNA-binding</keyword>
<dbReference type="PANTHER" id="PTHR46796:SF2">
    <property type="entry name" value="TRANSCRIPTIONAL REGULATORY PROTEIN"/>
    <property type="match status" value="1"/>
</dbReference>
<dbReference type="GO" id="GO:0043565">
    <property type="term" value="F:sequence-specific DNA binding"/>
    <property type="evidence" value="ECO:0007669"/>
    <property type="project" value="InterPro"/>
</dbReference>
<dbReference type="GO" id="GO:0003700">
    <property type="term" value="F:DNA-binding transcription factor activity"/>
    <property type="evidence" value="ECO:0007669"/>
    <property type="project" value="InterPro"/>
</dbReference>
<dbReference type="InterPro" id="IPR020449">
    <property type="entry name" value="Tscrpt_reg_AraC-type_HTH"/>
</dbReference>
<dbReference type="PANTHER" id="PTHR46796">
    <property type="entry name" value="HTH-TYPE TRANSCRIPTIONAL ACTIVATOR RHAS-RELATED"/>
    <property type="match status" value="1"/>
</dbReference>
<keyword evidence="1" id="KW-0805">Transcription regulation</keyword>
<evidence type="ECO:0000259" key="4">
    <source>
        <dbReference type="PROSITE" id="PS01124"/>
    </source>
</evidence>
<feature type="domain" description="HTH araC/xylS-type" evidence="4">
    <location>
        <begin position="179"/>
        <end position="277"/>
    </location>
</feature>
<dbReference type="InterPro" id="IPR050204">
    <property type="entry name" value="AraC_XylS_family_regulators"/>
</dbReference>
<evidence type="ECO:0000256" key="2">
    <source>
        <dbReference type="ARBA" id="ARBA00023125"/>
    </source>
</evidence>
<proteinExistence type="predicted"/>
<dbReference type="RefSeq" id="WP_135285311.1">
    <property type="nucleotide sequence ID" value="NZ_SMLL01000004.1"/>
</dbReference>
<dbReference type="AlphaFoldDB" id="A0A4Z0BP88"/>
<dbReference type="InterPro" id="IPR009057">
    <property type="entry name" value="Homeodomain-like_sf"/>
</dbReference>
<comment type="caution">
    <text evidence="5">The sequence shown here is derived from an EMBL/GenBank/DDBJ whole genome shotgun (WGS) entry which is preliminary data.</text>
</comment>
<name>A0A4Z0BP88_9BURK</name>
<dbReference type="OrthoDB" id="9178898at2"/>
<reference evidence="5 6" key="1">
    <citation type="submission" date="2019-03" db="EMBL/GenBank/DDBJ databases">
        <title>Ramlibacter rhizophilus CCTCC AB2015357, whole genome shotgun sequence.</title>
        <authorList>
            <person name="Zhang X."/>
            <person name="Feng G."/>
            <person name="Zhu H."/>
        </authorList>
    </citation>
    <scope>NUCLEOTIDE SEQUENCE [LARGE SCALE GENOMIC DNA]</scope>
    <source>
        <strain evidence="5 6">CCTCC AB2015357</strain>
    </source>
</reference>
<organism evidence="5 6">
    <name type="scientific">Ramlibacter rhizophilus</name>
    <dbReference type="NCBI Taxonomy" id="1781167"/>
    <lineage>
        <taxon>Bacteria</taxon>
        <taxon>Pseudomonadati</taxon>
        <taxon>Pseudomonadota</taxon>
        <taxon>Betaproteobacteria</taxon>
        <taxon>Burkholderiales</taxon>
        <taxon>Comamonadaceae</taxon>
        <taxon>Ramlibacter</taxon>
    </lineage>
</organism>
<gene>
    <name evidence="5" type="ORF">EZ242_11550</name>
</gene>
<accession>A0A4Z0BP88</accession>
<dbReference type="Proteomes" id="UP000297564">
    <property type="component" value="Unassembled WGS sequence"/>
</dbReference>
<evidence type="ECO:0000256" key="1">
    <source>
        <dbReference type="ARBA" id="ARBA00023015"/>
    </source>
</evidence>
<keyword evidence="6" id="KW-1185">Reference proteome</keyword>
<dbReference type="InterPro" id="IPR018060">
    <property type="entry name" value="HTH_AraC"/>
</dbReference>
<evidence type="ECO:0000256" key="3">
    <source>
        <dbReference type="ARBA" id="ARBA00023163"/>
    </source>
</evidence>
<dbReference type="SUPFAM" id="SSF46689">
    <property type="entry name" value="Homeodomain-like"/>
    <property type="match status" value="2"/>
</dbReference>
<dbReference type="PRINTS" id="PR00032">
    <property type="entry name" value="HTHARAC"/>
</dbReference>
<dbReference type="PROSITE" id="PS01124">
    <property type="entry name" value="HTH_ARAC_FAMILY_2"/>
    <property type="match status" value="1"/>
</dbReference>
<dbReference type="EMBL" id="SMLL01000004">
    <property type="protein sequence ID" value="TFY99768.1"/>
    <property type="molecule type" value="Genomic_DNA"/>
</dbReference>